<evidence type="ECO:0000256" key="6">
    <source>
        <dbReference type="ARBA" id="ARBA00023180"/>
    </source>
</evidence>
<dbReference type="InterPro" id="IPR011001">
    <property type="entry name" value="Saposin-like"/>
</dbReference>
<keyword evidence="11" id="KW-1185">Reference proteome</keyword>
<evidence type="ECO:0000256" key="5">
    <source>
        <dbReference type="ARBA" id="ARBA00023157"/>
    </source>
</evidence>
<feature type="domain" description="Saposin B-type" evidence="9">
    <location>
        <begin position="85"/>
        <end position="166"/>
    </location>
</feature>
<proteinExistence type="predicted"/>
<dbReference type="GO" id="GO:0005576">
    <property type="term" value="C:extracellular region"/>
    <property type="evidence" value="ECO:0007669"/>
    <property type="project" value="UniProtKB-SubCell"/>
</dbReference>
<evidence type="ECO:0000259" key="10">
    <source>
        <dbReference type="PROSITE" id="PS51110"/>
    </source>
</evidence>
<evidence type="ECO:0000256" key="8">
    <source>
        <dbReference type="SAM" id="SignalP"/>
    </source>
</evidence>
<feature type="domain" description="Saposin B-type" evidence="9">
    <location>
        <begin position="353"/>
        <end position="433"/>
    </location>
</feature>
<keyword evidence="2" id="KW-0964">Secreted</keyword>
<dbReference type="InterPro" id="IPR008138">
    <property type="entry name" value="SapB_2"/>
</dbReference>
<feature type="domain" description="Saposin A-type" evidence="10">
    <location>
        <begin position="437"/>
        <end position="473"/>
    </location>
</feature>
<dbReference type="Pfam" id="PF03489">
    <property type="entry name" value="SapB_2"/>
    <property type="match status" value="1"/>
</dbReference>
<evidence type="ECO:0000313" key="11">
    <source>
        <dbReference type="Proteomes" id="UP000515159"/>
    </source>
</evidence>
<dbReference type="SUPFAM" id="SSF47862">
    <property type="entry name" value="Saposin"/>
    <property type="match status" value="3"/>
</dbReference>
<feature type="domain" description="Saposin A-type" evidence="10">
    <location>
        <begin position="27"/>
        <end position="67"/>
    </location>
</feature>
<feature type="signal peptide" evidence="8">
    <location>
        <begin position="1"/>
        <end position="22"/>
    </location>
</feature>
<sequence length="473" mass="53298">MGVGMASAQLLLLISATTVVVAEVWPSQDVPQLCLQGPELWCQDQETAAVCAREDYCMHIWQNAPKKLNAVGEEMLVEFPLKIGRKWKCKTCIKVMEKLSLLVGEDASDDDISSALKKVCRNIGVFMKIPCRILISLFKDKISDALQNNQNPQEFCKMIKMCRNPSNTQVMGPHDSLRVPKQCLQGPKFWCQNWEMASLCMKEQYCMDIWQNMSLEMEESSHEEFEKSLKKKKKKKKSKKKKSKKQKKKKKKKPAKPSVKCTSCTQILGTLKNMIGKDADDDMIEDALSTVCDDFDGAVATECNGIMELYRDQIKDALKNGDDPKEFCTVINMCGADIEQPKDMETLAFAPIATNSCTICQTFTHQVVPKLNDLLMESDFEHALERKCEVHFEGSSQCKDFISEYGAQMKQVLNKSLDHVTTCLEIKACKPEVQATMMGSNSDCQKGPQHWCSSMEVAIRCNALPLCADTWGL</sequence>
<feature type="region of interest" description="Disordered" evidence="7">
    <location>
        <begin position="225"/>
        <end position="260"/>
    </location>
</feature>
<dbReference type="SMART" id="SM00741">
    <property type="entry name" value="SapB"/>
    <property type="match status" value="3"/>
</dbReference>
<dbReference type="InterPro" id="IPR051428">
    <property type="entry name" value="Sphingo_Act-Surfact_Prot"/>
</dbReference>
<accession>A0A6P8R493</accession>
<dbReference type="AlphaFoldDB" id="A0A6P8R493"/>
<keyword evidence="5" id="KW-1015">Disulfide bond</keyword>
<dbReference type="Proteomes" id="UP000515159">
    <property type="component" value="Chromosome 6"/>
</dbReference>
<gene>
    <name evidence="12" type="primary">LOC117362487</name>
</gene>
<comment type="subcellular location">
    <subcellularLocation>
        <location evidence="1">Secreted</location>
    </subcellularLocation>
</comment>
<dbReference type="Gene3D" id="1.10.225.10">
    <property type="entry name" value="Saposin-like"/>
    <property type="match status" value="3"/>
</dbReference>
<keyword evidence="6" id="KW-0325">Glycoprotein</keyword>
<feature type="compositionally biased region" description="Basic residues" evidence="7">
    <location>
        <begin position="229"/>
        <end position="255"/>
    </location>
</feature>
<dbReference type="SMART" id="SM00162">
    <property type="entry name" value="SAPA"/>
    <property type="match status" value="3"/>
</dbReference>
<dbReference type="GeneID" id="117362487"/>
<dbReference type="Pfam" id="PF02199">
    <property type="entry name" value="SapA"/>
    <property type="match status" value="3"/>
</dbReference>
<feature type="chain" id="PRO_5027701626" evidence="8">
    <location>
        <begin position="23"/>
        <end position="473"/>
    </location>
</feature>
<dbReference type="InterPro" id="IPR003119">
    <property type="entry name" value="SAP_A"/>
</dbReference>
<keyword evidence="4" id="KW-0677">Repeat</keyword>
<organism evidence="11 12">
    <name type="scientific">Geotrypetes seraphini</name>
    <name type="common">Gaboon caecilian</name>
    <name type="synonym">Caecilia seraphini</name>
    <dbReference type="NCBI Taxonomy" id="260995"/>
    <lineage>
        <taxon>Eukaryota</taxon>
        <taxon>Metazoa</taxon>
        <taxon>Chordata</taxon>
        <taxon>Craniata</taxon>
        <taxon>Vertebrata</taxon>
        <taxon>Euteleostomi</taxon>
        <taxon>Amphibia</taxon>
        <taxon>Gymnophiona</taxon>
        <taxon>Geotrypetes</taxon>
    </lineage>
</organism>
<name>A0A6P8R493_GEOSA</name>
<dbReference type="PANTHER" id="PTHR11480:SF3">
    <property type="entry name" value="BCDNA.GH08312"/>
    <property type="match status" value="1"/>
</dbReference>
<protein>
    <submittedName>
        <fullName evidence="12">Pulmonary surfactant-associated protein B-like isoform X1</fullName>
    </submittedName>
</protein>
<feature type="domain" description="Saposin A-type" evidence="10">
    <location>
        <begin position="176"/>
        <end position="215"/>
    </location>
</feature>
<dbReference type="PROSITE" id="PS51110">
    <property type="entry name" value="SAP_A"/>
    <property type="match status" value="3"/>
</dbReference>
<dbReference type="KEGG" id="gsh:117362487"/>
<evidence type="ECO:0000256" key="1">
    <source>
        <dbReference type="ARBA" id="ARBA00004613"/>
    </source>
</evidence>
<keyword evidence="3 8" id="KW-0732">Signal</keyword>
<feature type="domain" description="Saposin B-type" evidence="9">
    <location>
        <begin position="257"/>
        <end position="338"/>
    </location>
</feature>
<dbReference type="OrthoDB" id="69496at2759"/>
<dbReference type="InParanoid" id="A0A6P8R493"/>
<dbReference type="PANTHER" id="PTHR11480">
    <property type="entry name" value="SAPOSIN-RELATED"/>
    <property type="match status" value="1"/>
</dbReference>
<reference evidence="12" key="1">
    <citation type="submission" date="2025-08" db="UniProtKB">
        <authorList>
            <consortium name="RefSeq"/>
        </authorList>
    </citation>
    <scope>IDENTIFICATION</scope>
</reference>
<dbReference type="InterPro" id="IPR008139">
    <property type="entry name" value="SaposinB_dom"/>
</dbReference>
<evidence type="ECO:0000256" key="7">
    <source>
        <dbReference type="SAM" id="MobiDB-lite"/>
    </source>
</evidence>
<evidence type="ECO:0000259" key="9">
    <source>
        <dbReference type="PROSITE" id="PS50015"/>
    </source>
</evidence>
<dbReference type="PROSITE" id="PS50015">
    <property type="entry name" value="SAP_B"/>
    <property type="match status" value="3"/>
</dbReference>
<evidence type="ECO:0000256" key="2">
    <source>
        <dbReference type="ARBA" id="ARBA00022525"/>
    </source>
</evidence>
<evidence type="ECO:0000256" key="4">
    <source>
        <dbReference type="ARBA" id="ARBA00022737"/>
    </source>
</evidence>
<evidence type="ECO:0000313" key="12">
    <source>
        <dbReference type="RefSeq" id="XP_033804827.1"/>
    </source>
</evidence>
<dbReference type="RefSeq" id="XP_033804827.1">
    <property type="nucleotide sequence ID" value="XM_033948936.1"/>
</dbReference>
<evidence type="ECO:0000256" key="3">
    <source>
        <dbReference type="ARBA" id="ARBA00022729"/>
    </source>
</evidence>